<keyword evidence="1" id="KW-0472">Membrane</keyword>
<feature type="transmembrane region" description="Helical" evidence="1">
    <location>
        <begin position="54"/>
        <end position="74"/>
    </location>
</feature>
<organism evidence="2 4">
    <name type="scientific">Candidatus Chlorohelix allophototropha</name>
    <dbReference type="NCBI Taxonomy" id="3003348"/>
    <lineage>
        <taxon>Bacteria</taxon>
        <taxon>Bacillati</taxon>
        <taxon>Chloroflexota</taxon>
        <taxon>Chloroflexia</taxon>
        <taxon>Candidatus Chloroheliales</taxon>
        <taxon>Candidatus Chloroheliaceae</taxon>
        <taxon>Candidatus Chlorohelix</taxon>
    </lineage>
</organism>
<name>A0A8T7M4X5_9CHLR</name>
<dbReference type="EMBL" id="CP128402">
    <property type="protein sequence ID" value="WJW70265.1"/>
    <property type="molecule type" value="Genomic_DNA"/>
</dbReference>
<keyword evidence="3" id="KW-0614">Plasmid</keyword>
<accession>A0A8T7M4X5</accession>
<dbReference type="InterPro" id="IPR043993">
    <property type="entry name" value="T4SS_pilin"/>
</dbReference>
<evidence type="ECO:0000256" key="1">
    <source>
        <dbReference type="SAM" id="Phobius"/>
    </source>
</evidence>
<proteinExistence type="predicted"/>
<evidence type="ECO:0000313" key="3">
    <source>
        <dbReference type="EMBL" id="WJW70265.1"/>
    </source>
</evidence>
<geneLocation type="plasmid" evidence="3 5">
    <name>unnamed2</name>
</geneLocation>
<reference evidence="3" key="2">
    <citation type="journal article" date="2024" name="Nature">
        <title>Anoxygenic phototroph of the Chloroflexota uses a type I reaction centre.</title>
        <authorList>
            <person name="Tsuji J.M."/>
            <person name="Shaw N.A."/>
            <person name="Nagashima S."/>
            <person name="Venkiteswaran J.J."/>
            <person name="Schiff S.L."/>
            <person name="Watanabe T."/>
            <person name="Fukui M."/>
            <person name="Hanada S."/>
            <person name="Tank M."/>
            <person name="Neufeld J.D."/>
        </authorList>
    </citation>
    <scope>NUCLEOTIDE SEQUENCE</scope>
    <source>
        <strain evidence="3">L227-S17</strain>
        <plasmid evidence="3 5">unnamed2</plasmid>
    </source>
</reference>
<dbReference type="EMBL" id="JACATZ010000002">
    <property type="protein sequence ID" value="NWJ47106.1"/>
    <property type="molecule type" value="Genomic_DNA"/>
</dbReference>
<dbReference type="Proteomes" id="UP001431572">
    <property type="component" value="Plasmid unnamed2"/>
</dbReference>
<sequence>MDVTKIINLINTGITFLQMIGGAVGFLFFCWGAIQITTSGWRYQQADRGKETMVYAVLGLGLLLIGGTIVRLILTAMGANIPLPTGVGG</sequence>
<dbReference type="AlphaFoldDB" id="A0A8T7M4X5"/>
<dbReference type="Proteomes" id="UP000521676">
    <property type="component" value="Unassembled WGS sequence"/>
</dbReference>
<protein>
    <submittedName>
        <fullName evidence="2">Uncharacterized protein</fullName>
    </submittedName>
</protein>
<evidence type="ECO:0000313" key="4">
    <source>
        <dbReference type="Proteomes" id="UP000521676"/>
    </source>
</evidence>
<gene>
    <name evidence="2" type="ORF">HXX08_14695</name>
    <name evidence="3" type="ORF">OZ401_004996</name>
</gene>
<evidence type="ECO:0000313" key="2">
    <source>
        <dbReference type="EMBL" id="NWJ47106.1"/>
    </source>
</evidence>
<keyword evidence="1" id="KW-0812">Transmembrane</keyword>
<evidence type="ECO:0000313" key="5">
    <source>
        <dbReference type="Proteomes" id="UP001431572"/>
    </source>
</evidence>
<dbReference type="RefSeq" id="WP_341472139.1">
    <property type="nucleotide sequence ID" value="NZ_CP128402.1"/>
</dbReference>
<dbReference type="Pfam" id="PF18895">
    <property type="entry name" value="T4SS_pilin"/>
    <property type="match status" value="1"/>
</dbReference>
<feature type="transmembrane region" description="Helical" evidence="1">
    <location>
        <begin position="12"/>
        <end position="34"/>
    </location>
</feature>
<keyword evidence="1" id="KW-1133">Transmembrane helix</keyword>
<reference evidence="2 4" key="1">
    <citation type="submission" date="2020-06" db="EMBL/GenBank/DDBJ databases">
        <title>Anoxygenic phototrophic Chloroflexota member uses a Type I reaction center.</title>
        <authorList>
            <person name="Tsuji J.M."/>
            <person name="Shaw N.A."/>
            <person name="Nagashima S."/>
            <person name="Venkiteswaran J."/>
            <person name="Schiff S.L."/>
            <person name="Hanada S."/>
            <person name="Tank M."/>
            <person name="Neufeld J.D."/>
        </authorList>
    </citation>
    <scope>NUCLEOTIDE SEQUENCE [LARGE SCALE GENOMIC DNA]</scope>
    <source>
        <strain evidence="2">L227-S17</strain>
    </source>
</reference>
<keyword evidence="5" id="KW-1185">Reference proteome</keyword>